<protein>
    <recommendedName>
        <fullName evidence="4">Metallo-beta-lactamase domain-containing protein</fullName>
    </recommendedName>
</protein>
<feature type="chain" id="PRO_5040912266" description="Metallo-beta-lactamase domain-containing protein" evidence="1">
    <location>
        <begin position="20"/>
        <end position="323"/>
    </location>
</feature>
<feature type="signal peptide" evidence="1">
    <location>
        <begin position="1"/>
        <end position="19"/>
    </location>
</feature>
<gene>
    <name evidence="2" type="ORF">TL16_g07788</name>
</gene>
<evidence type="ECO:0000313" key="2">
    <source>
        <dbReference type="EMBL" id="GMH78404.1"/>
    </source>
</evidence>
<sequence length="323" mass="37228">MSYLLYLVFLLLLPFKSSSLSSPNRAMLQRRLVKSAYELNNVDRITPATYSNRANLTITPIIENAVWSCDRSFFWNNIDVSCRSTLLFDSNTLFVHSPVHLDVELKSTVDRIIFEKKITKLIVLTTNYEHLKFVPEWYLGYGGIDNDNPSLEVKFFGCPGIRAKVPDVVWDGEIGGEEELWDYNVLEPLHVSCERLPGTDKPFFNEVVFFMRKHGVFVATDLYWNYPKRSGINPTLTSKSDWGEWELAPSATVPLSSRLWKFGMDKVYQPVFNNVMVKDKREFERVKDTILRWGAEVVVPSHGDIIRGKEGCEEALLKHFGRM</sequence>
<organism evidence="2 3">
    <name type="scientific">Triparma laevis f. inornata</name>
    <dbReference type="NCBI Taxonomy" id="1714386"/>
    <lineage>
        <taxon>Eukaryota</taxon>
        <taxon>Sar</taxon>
        <taxon>Stramenopiles</taxon>
        <taxon>Ochrophyta</taxon>
        <taxon>Bolidophyceae</taxon>
        <taxon>Parmales</taxon>
        <taxon>Triparmaceae</taxon>
        <taxon>Triparma</taxon>
    </lineage>
</organism>
<evidence type="ECO:0000256" key="1">
    <source>
        <dbReference type="SAM" id="SignalP"/>
    </source>
</evidence>
<evidence type="ECO:0000313" key="3">
    <source>
        <dbReference type="Proteomes" id="UP001162640"/>
    </source>
</evidence>
<dbReference type="PANTHER" id="PTHR33835">
    <property type="entry name" value="YALI0C07656P"/>
    <property type="match status" value="1"/>
</dbReference>
<dbReference type="PANTHER" id="PTHR33835:SF1">
    <property type="entry name" value="METALLO-BETA-LACTAMASE DOMAIN-CONTAINING PROTEIN"/>
    <property type="match status" value="1"/>
</dbReference>
<name>A0A9W7AV17_9STRA</name>
<dbReference type="EMBL" id="BLQM01000250">
    <property type="protein sequence ID" value="GMH78404.1"/>
    <property type="molecule type" value="Genomic_DNA"/>
</dbReference>
<dbReference type="AlphaFoldDB" id="A0A9W7AV17"/>
<reference evidence="3" key="1">
    <citation type="journal article" date="2023" name="Commun. Biol.">
        <title>Genome analysis of Parmales, the sister group of diatoms, reveals the evolutionary specialization of diatoms from phago-mixotrophs to photoautotrophs.</title>
        <authorList>
            <person name="Ban H."/>
            <person name="Sato S."/>
            <person name="Yoshikawa S."/>
            <person name="Yamada K."/>
            <person name="Nakamura Y."/>
            <person name="Ichinomiya M."/>
            <person name="Sato N."/>
            <person name="Blanc-Mathieu R."/>
            <person name="Endo H."/>
            <person name="Kuwata A."/>
            <person name="Ogata H."/>
        </authorList>
    </citation>
    <scope>NUCLEOTIDE SEQUENCE [LARGE SCALE GENOMIC DNA]</scope>
</reference>
<dbReference type="Proteomes" id="UP001162640">
    <property type="component" value="Unassembled WGS sequence"/>
</dbReference>
<accession>A0A9W7AV17</accession>
<comment type="caution">
    <text evidence="2">The sequence shown here is derived from an EMBL/GenBank/DDBJ whole genome shotgun (WGS) entry which is preliminary data.</text>
</comment>
<evidence type="ECO:0008006" key="4">
    <source>
        <dbReference type="Google" id="ProtNLM"/>
    </source>
</evidence>
<keyword evidence="1" id="KW-0732">Signal</keyword>
<proteinExistence type="predicted"/>
<dbReference type="InterPro" id="IPR025638">
    <property type="entry name" value="DUF4336"/>
</dbReference>